<gene>
    <name evidence="2" type="ORF">ABID14_001530</name>
</gene>
<feature type="transmembrane region" description="Helical" evidence="1">
    <location>
        <begin position="258"/>
        <end position="280"/>
    </location>
</feature>
<keyword evidence="3" id="KW-1185">Reference proteome</keyword>
<keyword evidence="1" id="KW-0472">Membrane</keyword>
<name>A0ABV2JAT3_9FIRM</name>
<reference evidence="2 3" key="1">
    <citation type="submission" date="2024-06" db="EMBL/GenBank/DDBJ databases">
        <title>Genomic Encyclopedia of Type Strains, Phase IV (KMG-IV): sequencing the most valuable type-strain genomes for metagenomic binning, comparative biology and taxonomic classification.</title>
        <authorList>
            <person name="Goeker M."/>
        </authorList>
    </citation>
    <scope>NUCLEOTIDE SEQUENCE [LARGE SCALE GENOMIC DNA]</scope>
    <source>
        <strain evidence="2 3">DSM 21460</strain>
    </source>
</reference>
<organism evidence="2 3">
    <name type="scientific">Peptoniphilus olsenii</name>
    <dbReference type="NCBI Taxonomy" id="411570"/>
    <lineage>
        <taxon>Bacteria</taxon>
        <taxon>Bacillati</taxon>
        <taxon>Bacillota</taxon>
        <taxon>Tissierellia</taxon>
        <taxon>Tissierellales</taxon>
        <taxon>Peptoniphilaceae</taxon>
        <taxon>Peptoniphilus</taxon>
    </lineage>
</organism>
<feature type="transmembrane region" description="Helical" evidence="1">
    <location>
        <begin position="9"/>
        <end position="28"/>
    </location>
</feature>
<evidence type="ECO:0000313" key="3">
    <source>
        <dbReference type="Proteomes" id="UP001549162"/>
    </source>
</evidence>
<keyword evidence="1" id="KW-1133">Transmembrane helix</keyword>
<sequence>MKNIYKKLILLYFIVINSVLILGTNYLFGDIKFDNVYSLSNNHILLEKDKKDNSIEELQFLQGYDDIVAIAETNNESLIGIYDPSMEYYVAATKFINPNDFRYFDTEDYKEKNKVGIVITSIDKIKKGGISEIDDELIRKYYNLDIINYFDTSSKIVYKNLRIVENLFALDSNVINKIYIDSDNLKELKTVKESMKDLGYIEIKPNNSSIVSSFIKSFLDSTSHSRTVIMTLLAVFIAEVYVLNLYVSEMKKRYSVKFSSFILLSLLCIFVSLILTGLYLHLIGKLSLGVVNFIEIQVFLTLFAAGVYKISSDKPENLVRKHE</sequence>
<feature type="transmembrane region" description="Helical" evidence="1">
    <location>
        <begin position="286"/>
        <end position="308"/>
    </location>
</feature>
<feature type="transmembrane region" description="Helical" evidence="1">
    <location>
        <begin position="227"/>
        <end position="246"/>
    </location>
</feature>
<protein>
    <submittedName>
        <fullName evidence="2">Uncharacterized protein</fullName>
    </submittedName>
</protein>
<evidence type="ECO:0000256" key="1">
    <source>
        <dbReference type="SAM" id="Phobius"/>
    </source>
</evidence>
<accession>A0ABV2JAT3</accession>
<dbReference type="Proteomes" id="UP001549162">
    <property type="component" value="Unassembled WGS sequence"/>
</dbReference>
<evidence type="ECO:0000313" key="2">
    <source>
        <dbReference type="EMBL" id="MET3617895.1"/>
    </source>
</evidence>
<dbReference type="RefSeq" id="WP_354368756.1">
    <property type="nucleotide sequence ID" value="NZ_JBEPMA010000010.1"/>
</dbReference>
<keyword evidence="1" id="KW-0812">Transmembrane</keyword>
<dbReference type="EMBL" id="JBEPMA010000010">
    <property type="protein sequence ID" value="MET3617895.1"/>
    <property type="molecule type" value="Genomic_DNA"/>
</dbReference>
<proteinExistence type="predicted"/>
<comment type="caution">
    <text evidence="2">The sequence shown here is derived from an EMBL/GenBank/DDBJ whole genome shotgun (WGS) entry which is preliminary data.</text>
</comment>